<dbReference type="PANTHER" id="PTHR37423">
    <property type="entry name" value="SOLUBLE LYTIC MUREIN TRANSGLYCOSYLASE-RELATED"/>
    <property type="match status" value="1"/>
</dbReference>
<gene>
    <name evidence="4" type="ORF">CKO31_01720</name>
</gene>
<dbReference type="SUPFAM" id="SSF53955">
    <property type="entry name" value="Lysozyme-like"/>
    <property type="match status" value="1"/>
</dbReference>
<protein>
    <recommendedName>
        <fullName evidence="3">Transglycosylase SLT domain-containing protein</fullName>
    </recommendedName>
</protein>
<feature type="region of interest" description="Disordered" evidence="2">
    <location>
        <begin position="1"/>
        <end position="40"/>
    </location>
</feature>
<feature type="region of interest" description="Disordered" evidence="2">
    <location>
        <begin position="370"/>
        <end position="390"/>
    </location>
</feature>
<accession>A0ABS1CC35</accession>
<dbReference type="InterPro" id="IPR023346">
    <property type="entry name" value="Lysozyme-like_dom_sf"/>
</dbReference>
<proteinExistence type="inferred from homology"/>
<keyword evidence="5" id="KW-1185">Reference proteome</keyword>
<comment type="similarity">
    <text evidence="1">Belongs to the transglycosylase Slt family.</text>
</comment>
<evidence type="ECO:0000256" key="1">
    <source>
        <dbReference type="ARBA" id="ARBA00007734"/>
    </source>
</evidence>
<dbReference type="EMBL" id="NRRV01000002">
    <property type="protein sequence ID" value="MBK1629475.1"/>
    <property type="molecule type" value="Genomic_DNA"/>
</dbReference>
<dbReference type="PANTHER" id="PTHR37423:SF2">
    <property type="entry name" value="MEMBRANE-BOUND LYTIC MUREIN TRANSGLYCOSYLASE C"/>
    <property type="match status" value="1"/>
</dbReference>
<name>A0ABS1CC35_9GAMM</name>
<dbReference type="Gene3D" id="1.10.530.10">
    <property type="match status" value="1"/>
</dbReference>
<evidence type="ECO:0000259" key="3">
    <source>
        <dbReference type="Pfam" id="PF01464"/>
    </source>
</evidence>
<comment type="caution">
    <text evidence="4">The sequence shown here is derived from an EMBL/GenBank/DDBJ whole genome shotgun (WGS) entry which is preliminary data.</text>
</comment>
<reference evidence="4 5" key="1">
    <citation type="journal article" date="2020" name="Microorganisms">
        <title>Osmotic Adaptation and Compatible Solute Biosynthesis of Phototrophic Bacteria as Revealed from Genome Analyses.</title>
        <authorList>
            <person name="Imhoff J.F."/>
            <person name="Rahn T."/>
            <person name="Kunzel S."/>
            <person name="Keller A."/>
            <person name="Neulinger S.C."/>
        </authorList>
    </citation>
    <scope>NUCLEOTIDE SEQUENCE [LARGE SCALE GENOMIC DNA]</scope>
    <source>
        <strain evidence="4 5">DSM 6210</strain>
    </source>
</reference>
<dbReference type="InterPro" id="IPR000189">
    <property type="entry name" value="Transglyc_AS"/>
</dbReference>
<dbReference type="InterPro" id="IPR008258">
    <property type="entry name" value="Transglycosylase_SLT_dom_1"/>
</dbReference>
<dbReference type="CDD" id="cd16894">
    <property type="entry name" value="MltD-like"/>
    <property type="match status" value="1"/>
</dbReference>
<feature type="compositionally biased region" description="Basic and acidic residues" evidence="2">
    <location>
        <begin position="381"/>
        <end position="390"/>
    </location>
</feature>
<evidence type="ECO:0000313" key="5">
    <source>
        <dbReference type="Proteomes" id="UP000748752"/>
    </source>
</evidence>
<sequence>MLSPKPGPFDDGQPDRVSAPQRWCRRPAQPPAGRRCQPQHEPARRPFVPLLVLLLPALACLLPGCASGPTDGSLAGTGPRTVSALEYGYVRPAADIQVTGRGTRAYSGEDLWERVRRGPSLGIAHHTRVERAVRRMASNADYLTDLNRRARPYLHLIVEELERARMPTALALLPEVESRYNPRAVSPKSASGMWQFMPYTGREMGLAQNGAYDGRNDVLASTRGAIRYLKQLYDEMGGDWALALASYNCGPGCVRRAMRVNGSRDFWSLSSLPAETENYVPKLLAVLELVERPERYGMRLPKLPNGPALDVVYAASSIHLHEAARHAGVSVQRLRDLNPGLKLGRTPARGPHRLLVPVGSGDKLRRALAKAGKLGGPNVADGRRGRAGDS</sequence>
<dbReference type="Pfam" id="PF01464">
    <property type="entry name" value="SLT"/>
    <property type="match status" value="1"/>
</dbReference>
<evidence type="ECO:0000313" key="4">
    <source>
        <dbReference type="EMBL" id="MBK1629475.1"/>
    </source>
</evidence>
<dbReference type="PROSITE" id="PS00922">
    <property type="entry name" value="TRANSGLYCOSYLASE"/>
    <property type="match status" value="1"/>
</dbReference>
<feature type="domain" description="Transglycosylase SLT" evidence="3">
    <location>
        <begin position="162"/>
        <end position="268"/>
    </location>
</feature>
<dbReference type="Proteomes" id="UP000748752">
    <property type="component" value="Unassembled WGS sequence"/>
</dbReference>
<evidence type="ECO:0000256" key="2">
    <source>
        <dbReference type="SAM" id="MobiDB-lite"/>
    </source>
</evidence>
<organism evidence="4 5">
    <name type="scientific">Thiohalocapsa halophila</name>
    <dbReference type="NCBI Taxonomy" id="69359"/>
    <lineage>
        <taxon>Bacteria</taxon>
        <taxon>Pseudomonadati</taxon>
        <taxon>Pseudomonadota</taxon>
        <taxon>Gammaproteobacteria</taxon>
        <taxon>Chromatiales</taxon>
        <taxon>Chromatiaceae</taxon>
        <taxon>Thiohalocapsa</taxon>
    </lineage>
</organism>